<dbReference type="GO" id="GO:0000287">
    <property type="term" value="F:magnesium ion binding"/>
    <property type="evidence" value="ECO:0007669"/>
    <property type="project" value="UniProtKB-UniRule"/>
</dbReference>
<comment type="caution">
    <text evidence="2">Lacks conserved residue(s) required for the propagation of feature annotation.</text>
</comment>
<comment type="subunit">
    <text evidence="2">Homodimer.</text>
</comment>
<dbReference type="InterPro" id="IPR027417">
    <property type="entry name" value="P-loop_NTPase"/>
</dbReference>
<dbReference type="PIRSF" id="PIRSF006755">
    <property type="entry name" value="DTB_synth"/>
    <property type="match status" value="1"/>
</dbReference>
<dbReference type="GO" id="GO:0009102">
    <property type="term" value="P:biotin biosynthetic process"/>
    <property type="evidence" value="ECO:0007669"/>
    <property type="project" value="UniProtKB-UniRule"/>
</dbReference>
<keyword evidence="3" id="KW-0032">Aminotransferase</keyword>
<feature type="binding site" evidence="2">
    <location>
        <position position="113"/>
    </location>
    <ligand>
        <name>Mg(2+)</name>
        <dbReference type="ChEBI" id="CHEBI:18420"/>
    </ligand>
</feature>
<dbReference type="Gene3D" id="3.40.50.300">
    <property type="entry name" value="P-loop containing nucleotide triphosphate hydrolases"/>
    <property type="match status" value="1"/>
</dbReference>
<accession>A0A2K8KUV6</accession>
<dbReference type="OrthoDB" id="9802097at2"/>
<dbReference type="HAMAP" id="MF_00336">
    <property type="entry name" value="BioD"/>
    <property type="match status" value="1"/>
</dbReference>
<keyword evidence="2" id="KW-0547">Nucleotide-binding</keyword>
<dbReference type="EMBL" id="CP018799">
    <property type="protein sequence ID" value="ATX78463.1"/>
    <property type="molecule type" value="Genomic_DNA"/>
</dbReference>
<comment type="subcellular location">
    <subcellularLocation>
        <location evidence="2">Cytoplasm</location>
    </subcellularLocation>
</comment>
<dbReference type="SUPFAM" id="SSF52540">
    <property type="entry name" value="P-loop containing nucleoside triphosphate hydrolases"/>
    <property type="match status" value="1"/>
</dbReference>
<keyword evidence="4" id="KW-1185">Reference proteome</keyword>
<evidence type="ECO:0000256" key="2">
    <source>
        <dbReference type="HAMAP-Rule" id="MF_00336"/>
    </source>
</evidence>
<dbReference type="EC" id="6.3.3.3" evidence="2"/>
<dbReference type="Proteomes" id="UP000231701">
    <property type="component" value="Chromosome"/>
</dbReference>
<feature type="binding site" evidence="2">
    <location>
        <begin position="113"/>
        <end position="116"/>
    </location>
    <ligand>
        <name>ATP</name>
        <dbReference type="ChEBI" id="CHEBI:30616"/>
    </ligand>
</feature>
<dbReference type="RefSeq" id="WP_100276472.1">
    <property type="nucleotide sequence ID" value="NZ_CP018799.1"/>
</dbReference>
<dbReference type="GO" id="GO:0008483">
    <property type="term" value="F:transaminase activity"/>
    <property type="evidence" value="ECO:0007669"/>
    <property type="project" value="UniProtKB-KW"/>
</dbReference>
<evidence type="ECO:0000256" key="1">
    <source>
        <dbReference type="ARBA" id="ARBA00022756"/>
    </source>
</evidence>
<keyword evidence="2" id="KW-0963">Cytoplasm</keyword>
<feature type="binding site" evidence="2">
    <location>
        <position position="53"/>
    </location>
    <ligand>
        <name>Mg(2+)</name>
        <dbReference type="ChEBI" id="CHEBI:18420"/>
    </ligand>
</feature>
<keyword evidence="1 2" id="KW-0093">Biotin biosynthesis</keyword>
<keyword evidence="2" id="KW-0067">ATP-binding</keyword>
<dbReference type="PANTHER" id="PTHR43210:SF5">
    <property type="entry name" value="DETHIOBIOTIN SYNTHETASE"/>
    <property type="match status" value="1"/>
</dbReference>
<name>A0A2K8KUV6_MARES</name>
<evidence type="ECO:0000313" key="3">
    <source>
        <dbReference type="EMBL" id="ATX78463.1"/>
    </source>
</evidence>
<keyword evidence="2" id="KW-0460">Magnesium</keyword>
<evidence type="ECO:0000313" key="4">
    <source>
        <dbReference type="Proteomes" id="UP000231701"/>
    </source>
</evidence>
<dbReference type="KEGG" id="maes:Ga0123461_0010"/>
<comment type="function">
    <text evidence="2">Catalyzes a mechanistically unusual reaction, the ATP-dependent insertion of CO2 between the N7 and N8 nitrogen atoms of 7,8-diaminopelargonic acid (DAPA, also called 7,8-diammoniononanoate) to form a ureido ring.</text>
</comment>
<dbReference type="GO" id="GO:0005524">
    <property type="term" value="F:ATP binding"/>
    <property type="evidence" value="ECO:0007669"/>
    <property type="project" value="UniProtKB-UniRule"/>
</dbReference>
<dbReference type="AlphaFoldDB" id="A0A2K8KUV6"/>
<keyword evidence="2" id="KW-0479">Metal-binding</keyword>
<proteinExistence type="inferred from homology"/>
<comment type="cofactor">
    <cofactor evidence="2">
        <name>Mg(2+)</name>
        <dbReference type="ChEBI" id="CHEBI:18420"/>
    </cofactor>
</comment>
<reference evidence="3 4" key="1">
    <citation type="submission" date="2016-12" db="EMBL/GenBank/DDBJ databases">
        <title>Isolation and genomic insights into novel planktonic Zetaproteobacteria from stratified waters of the Chesapeake Bay.</title>
        <authorList>
            <person name="McAllister S.M."/>
            <person name="Kato S."/>
            <person name="Chan C.S."/>
            <person name="Chiu B.K."/>
            <person name="Field E.K."/>
        </authorList>
    </citation>
    <scope>NUCLEOTIDE SEQUENCE [LARGE SCALE GENOMIC DNA]</scope>
    <source>
        <strain evidence="3 4">CP-5</strain>
    </source>
</reference>
<dbReference type="PANTHER" id="PTHR43210">
    <property type="entry name" value="DETHIOBIOTIN SYNTHETASE"/>
    <property type="match status" value="1"/>
</dbReference>
<sequence>MASKVFVTATDTDAGKTWVTASVIRSLLKEGRSSAKALKAIACGLDKAGKNEDIETLLSAQNLDDADQISLFRYALPAAPSQAAAAEGQAVDTDKLVKWCEAQSDDVETCLIEGVGGLMVPITDSWLLSDWIEAMPDAEVWLVVGCKLGAINQTLLTLEKLKQMGRSPTRIFFNATKPEQNDWVAPTRKAVEPFLNQGCTIDCLKYGETTGLTA</sequence>
<dbReference type="NCBIfam" id="TIGR00347">
    <property type="entry name" value="bioD"/>
    <property type="match status" value="1"/>
</dbReference>
<organism evidence="3 4">
    <name type="scientific">Mariprofundus aestuarium</name>
    <dbReference type="NCBI Taxonomy" id="1921086"/>
    <lineage>
        <taxon>Bacteria</taxon>
        <taxon>Pseudomonadati</taxon>
        <taxon>Pseudomonadota</taxon>
        <taxon>Candidatius Mariprofundia</taxon>
        <taxon>Mariprofundales</taxon>
        <taxon>Mariprofundaceae</taxon>
        <taxon>Mariprofundus</taxon>
    </lineage>
</organism>
<protein>
    <recommendedName>
        <fullName evidence="2">ATP-dependent dethiobiotin synthetase BioD</fullName>
        <ecNumber evidence="2">6.3.3.3</ecNumber>
    </recommendedName>
    <alternativeName>
        <fullName evidence="2">DTB synthetase</fullName>
        <shortName evidence="2">DTBS</shortName>
    </alternativeName>
    <alternativeName>
        <fullName evidence="2">Dethiobiotin synthase</fullName>
    </alternativeName>
</protein>
<dbReference type="GO" id="GO:0004141">
    <property type="term" value="F:dethiobiotin synthase activity"/>
    <property type="evidence" value="ECO:0007669"/>
    <property type="project" value="UniProtKB-UniRule"/>
</dbReference>
<keyword evidence="2 3" id="KW-0436">Ligase</keyword>
<feature type="binding site" evidence="2">
    <location>
        <position position="17"/>
    </location>
    <ligand>
        <name>Mg(2+)</name>
        <dbReference type="ChEBI" id="CHEBI:18420"/>
    </ligand>
</feature>
<dbReference type="CDD" id="cd03109">
    <property type="entry name" value="DTBS"/>
    <property type="match status" value="1"/>
</dbReference>
<comment type="pathway">
    <text evidence="2">Cofactor biosynthesis; biotin biosynthesis; biotin from 7,8-diaminononanoate: step 1/2.</text>
</comment>
<dbReference type="Pfam" id="PF13500">
    <property type="entry name" value="AAA_26"/>
    <property type="match status" value="1"/>
</dbReference>
<gene>
    <name evidence="2" type="primary">bioD</name>
    <name evidence="3" type="ORF">Ga0123461_0010</name>
</gene>
<feature type="active site" evidence="2">
    <location>
        <position position="39"/>
    </location>
</feature>
<comment type="similarity">
    <text evidence="2">Belongs to the dethiobiotin synthetase family.</text>
</comment>
<dbReference type="InterPro" id="IPR004472">
    <property type="entry name" value="DTB_synth_BioD"/>
</dbReference>
<feature type="binding site" evidence="2">
    <location>
        <position position="53"/>
    </location>
    <ligand>
        <name>ATP</name>
        <dbReference type="ChEBI" id="CHEBI:30616"/>
    </ligand>
</feature>
<dbReference type="GO" id="GO:0005829">
    <property type="term" value="C:cytosol"/>
    <property type="evidence" value="ECO:0007669"/>
    <property type="project" value="TreeGrafter"/>
</dbReference>
<dbReference type="UniPathway" id="UPA00078">
    <property type="reaction ID" value="UER00161"/>
</dbReference>
<comment type="catalytic activity">
    <reaction evidence="2">
        <text>(7R,8S)-7,8-diammoniononanoate + CO2 + ATP = (4R,5S)-dethiobiotin + ADP + phosphate + 3 H(+)</text>
        <dbReference type="Rhea" id="RHEA:15805"/>
        <dbReference type="ChEBI" id="CHEBI:15378"/>
        <dbReference type="ChEBI" id="CHEBI:16526"/>
        <dbReference type="ChEBI" id="CHEBI:30616"/>
        <dbReference type="ChEBI" id="CHEBI:43474"/>
        <dbReference type="ChEBI" id="CHEBI:149469"/>
        <dbReference type="ChEBI" id="CHEBI:149473"/>
        <dbReference type="ChEBI" id="CHEBI:456216"/>
        <dbReference type="EC" id="6.3.3.3"/>
    </reaction>
</comment>
<keyword evidence="3" id="KW-0808">Transferase</keyword>